<dbReference type="Proteomes" id="UP000499080">
    <property type="component" value="Unassembled WGS sequence"/>
</dbReference>
<evidence type="ECO:0000313" key="1">
    <source>
        <dbReference type="EMBL" id="GBN11362.1"/>
    </source>
</evidence>
<protein>
    <submittedName>
        <fullName evidence="1">SEC14-like protein 2</fullName>
    </submittedName>
</protein>
<sequence>AMSRRIYRIHSH</sequence>
<dbReference type="EMBL" id="BGPR01005566">
    <property type="protein sequence ID" value="GBN11362.1"/>
    <property type="molecule type" value="Genomic_DNA"/>
</dbReference>
<name>A0A4Y2LA16_ARAVE</name>
<organism evidence="1 2">
    <name type="scientific">Araneus ventricosus</name>
    <name type="common">Orbweaver spider</name>
    <name type="synonym">Epeira ventricosa</name>
    <dbReference type="NCBI Taxonomy" id="182803"/>
    <lineage>
        <taxon>Eukaryota</taxon>
        <taxon>Metazoa</taxon>
        <taxon>Ecdysozoa</taxon>
        <taxon>Arthropoda</taxon>
        <taxon>Chelicerata</taxon>
        <taxon>Arachnida</taxon>
        <taxon>Araneae</taxon>
        <taxon>Araneomorphae</taxon>
        <taxon>Entelegynae</taxon>
        <taxon>Araneoidea</taxon>
        <taxon>Araneidae</taxon>
        <taxon>Araneus</taxon>
    </lineage>
</organism>
<reference evidence="1 2" key="1">
    <citation type="journal article" date="2019" name="Sci. Rep.">
        <title>Orb-weaving spider Araneus ventricosus genome elucidates the spidroin gene catalogue.</title>
        <authorList>
            <person name="Kono N."/>
            <person name="Nakamura H."/>
            <person name="Ohtoshi R."/>
            <person name="Moran D.A.P."/>
            <person name="Shinohara A."/>
            <person name="Yoshida Y."/>
            <person name="Fujiwara M."/>
            <person name="Mori M."/>
            <person name="Tomita M."/>
            <person name="Arakawa K."/>
        </authorList>
    </citation>
    <scope>NUCLEOTIDE SEQUENCE [LARGE SCALE GENOMIC DNA]</scope>
</reference>
<feature type="non-terminal residue" evidence="1">
    <location>
        <position position="1"/>
    </location>
</feature>
<keyword evidence="2" id="KW-1185">Reference proteome</keyword>
<accession>A0A4Y2LA16</accession>
<proteinExistence type="predicted"/>
<feature type="non-terminal residue" evidence="1">
    <location>
        <position position="12"/>
    </location>
</feature>
<comment type="caution">
    <text evidence="1">The sequence shown here is derived from an EMBL/GenBank/DDBJ whole genome shotgun (WGS) entry which is preliminary data.</text>
</comment>
<evidence type="ECO:0000313" key="2">
    <source>
        <dbReference type="Proteomes" id="UP000499080"/>
    </source>
</evidence>
<gene>
    <name evidence="1" type="primary">SEC14L2_9</name>
    <name evidence="1" type="ORF">AVEN_190679_1</name>
</gene>